<dbReference type="OrthoDB" id="2549700at2"/>
<dbReference type="RefSeq" id="WP_135152756.1">
    <property type="nucleotide sequence ID" value="NZ_SOMN01000019.1"/>
</dbReference>
<reference evidence="1 2" key="1">
    <citation type="submission" date="2019-03" db="EMBL/GenBank/DDBJ databases">
        <title>Cohnella endophytica sp. nov., a novel endophytic bacterium isolated from bark of Sonneratia apetala.</title>
        <authorList>
            <person name="Tuo L."/>
        </authorList>
    </citation>
    <scope>NUCLEOTIDE SEQUENCE [LARGE SCALE GENOMIC DNA]</scope>
    <source>
        <strain evidence="1 2">CCTCC AB 208254</strain>
    </source>
</reference>
<accession>A0A4Y8LWA1</accession>
<protein>
    <submittedName>
        <fullName evidence="1">Uncharacterized protein</fullName>
    </submittedName>
</protein>
<comment type="caution">
    <text evidence="1">The sequence shown here is derived from an EMBL/GenBank/DDBJ whole genome shotgun (WGS) entry which is preliminary data.</text>
</comment>
<organism evidence="1 2">
    <name type="scientific">Cohnella luojiensis</name>
    <dbReference type="NCBI Taxonomy" id="652876"/>
    <lineage>
        <taxon>Bacteria</taxon>
        <taxon>Bacillati</taxon>
        <taxon>Bacillota</taxon>
        <taxon>Bacilli</taxon>
        <taxon>Bacillales</taxon>
        <taxon>Paenibacillaceae</taxon>
        <taxon>Cohnella</taxon>
    </lineage>
</organism>
<dbReference type="AlphaFoldDB" id="A0A4Y8LWA1"/>
<sequence>MYEALLSELRKFVAELEQKEAAAKYIVPGEIMKAVKKAKSLEKLLHEIFMQASGHGGIQLSPIIRREFGMNEELMDHFAQWAPYIKEQFEEELHDAIDRAEIRAGNQGVFFEGTPSKKEAEEVLRLLKDIAHAAVRCQFHARLAGPELYVDILEKLLQFYALPNTYPEGNVVSYRNLISADRLYAMSGCDDTITDALKDFAKAWYQRSPHTFLESMEGYFSYEYVHHFLFAITEEQLERLRSDYIRYIEEEFKLVRAKPELNRANNLKIMLETVLSWTTGG</sequence>
<evidence type="ECO:0000313" key="1">
    <source>
        <dbReference type="EMBL" id="TFE25365.1"/>
    </source>
</evidence>
<keyword evidence="2" id="KW-1185">Reference proteome</keyword>
<proteinExistence type="predicted"/>
<evidence type="ECO:0000313" key="2">
    <source>
        <dbReference type="Proteomes" id="UP000297900"/>
    </source>
</evidence>
<gene>
    <name evidence="1" type="ORF">E2980_13685</name>
</gene>
<name>A0A4Y8LWA1_9BACL</name>
<dbReference type="EMBL" id="SOMN01000019">
    <property type="protein sequence ID" value="TFE25365.1"/>
    <property type="molecule type" value="Genomic_DNA"/>
</dbReference>
<dbReference type="Proteomes" id="UP000297900">
    <property type="component" value="Unassembled WGS sequence"/>
</dbReference>